<name>A0A0F9BD19_9ZZZZ</name>
<protein>
    <submittedName>
        <fullName evidence="1">Uncharacterized protein</fullName>
    </submittedName>
</protein>
<organism evidence="1">
    <name type="scientific">marine sediment metagenome</name>
    <dbReference type="NCBI Taxonomy" id="412755"/>
    <lineage>
        <taxon>unclassified sequences</taxon>
        <taxon>metagenomes</taxon>
        <taxon>ecological metagenomes</taxon>
    </lineage>
</organism>
<feature type="non-terminal residue" evidence="1">
    <location>
        <position position="1"/>
    </location>
</feature>
<proteinExistence type="predicted"/>
<evidence type="ECO:0000313" key="1">
    <source>
        <dbReference type="EMBL" id="KKK88544.1"/>
    </source>
</evidence>
<dbReference type="Pfam" id="PF24072">
    <property type="entry name" value="T7_gp14"/>
    <property type="match status" value="1"/>
</dbReference>
<dbReference type="EMBL" id="LAZR01049906">
    <property type="protein sequence ID" value="KKK88544.1"/>
    <property type="molecule type" value="Genomic_DNA"/>
</dbReference>
<reference evidence="1" key="1">
    <citation type="journal article" date="2015" name="Nature">
        <title>Complex archaea that bridge the gap between prokaryotes and eukaryotes.</title>
        <authorList>
            <person name="Spang A."/>
            <person name="Saw J.H."/>
            <person name="Jorgensen S.L."/>
            <person name="Zaremba-Niedzwiedzka K."/>
            <person name="Martijn J."/>
            <person name="Lind A.E."/>
            <person name="van Eijk R."/>
            <person name="Schleper C."/>
            <person name="Guy L."/>
            <person name="Ettema T.J."/>
        </authorList>
    </citation>
    <scope>NUCLEOTIDE SEQUENCE</scope>
</reference>
<sequence length="149" mass="15638">PVTMSIAMGASKGLQIWGQRQMTKAQFGALANQRDAQNEEIAGKAGREMGERVKQGRAERARLRVAGGEAGITGNSFAASLMDAAFQQNEDVTAIGKDAEYAQRGSGARFQSGLASINNPGFFENALQIATSAVGGYATGLQIKEAREG</sequence>
<gene>
    <name evidence="1" type="ORF">LCGC14_2742100</name>
</gene>
<dbReference type="AlphaFoldDB" id="A0A0F9BD19"/>
<accession>A0A0F9BD19</accession>
<comment type="caution">
    <text evidence="1">The sequence shown here is derived from an EMBL/GenBank/DDBJ whole genome shotgun (WGS) entry which is preliminary data.</text>
</comment>
<dbReference type="InterPro" id="IPR038996">
    <property type="entry name" value="Gp14"/>
</dbReference>